<dbReference type="PANTHER" id="PTHR11439">
    <property type="entry name" value="GAG-POL-RELATED RETROTRANSPOSON"/>
    <property type="match status" value="1"/>
</dbReference>
<protein>
    <recommendedName>
        <fullName evidence="1">Reverse transcriptase Ty1/copia-type domain-containing protein</fullName>
    </recommendedName>
</protein>
<dbReference type="CDD" id="cd09272">
    <property type="entry name" value="RNase_HI_RT_Ty1"/>
    <property type="match status" value="1"/>
</dbReference>
<evidence type="ECO:0000313" key="2">
    <source>
        <dbReference type="EMBL" id="RDY05919.1"/>
    </source>
</evidence>
<dbReference type="Proteomes" id="UP000257109">
    <property type="component" value="Unassembled WGS sequence"/>
</dbReference>
<gene>
    <name evidence="2" type="ORF">CR513_10173</name>
</gene>
<feature type="non-terminal residue" evidence="2">
    <location>
        <position position="1"/>
    </location>
</feature>
<dbReference type="AlphaFoldDB" id="A0A371HT13"/>
<dbReference type="OrthoDB" id="413361at2759"/>
<comment type="caution">
    <text evidence="2">The sequence shown here is derived from an EMBL/GenBank/DDBJ whole genome shotgun (WGS) entry which is preliminary data.</text>
</comment>
<dbReference type="Pfam" id="PF07727">
    <property type="entry name" value="RVT_2"/>
    <property type="match status" value="1"/>
</dbReference>
<organism evidence="2 3">
    <name type="scientific">Mucuna pruriens</name>
    <name type="common">Velvet bean</name>
    <name type="synonym">Dolichos pruriens</name>
    <dbReference type="NCBI Taxonomy" id="157652"/>
    <lineage>
        <taxon>Eukaryota</taxon>
        <taxon>Viridiplantae</taxon>
        <taxon>Streptophyta</taxon>
        <taxon>Embryophyta</taxon>
        <taxon>Tracheophyta</taxon>
        <taxon>Spermatophyta</taxon>
        <taxon>Magnoliopsida</taxon>
        <taxon>eudicotyledons</taxon>
        <taxon>Gunneridae</taxon>
        <taxon>Pentapetalae</taxon>
        <taxon>rosids</taxon>
        <taxon>fabids</taxon>
        <taxon>Fabales</taxon>
        <taxon>Fabaceae</taxon>
        <taxon>Papilionoideae</taxon>
        <taxon>50 kb inversion clade</taxon>
        <taxon>NPAAA clade</taxon>
        <taxon>indigoferoid/millettioid clade</taxon>
        <taxon>Phaseoleae</taxon>
        <taxon>Mucuna</taxon>
    </lineage>
</organism>
<dbReference type="STRING" id="157652.A0A371HT13"/>
<dbReference type="InterPro" id="IPR013103">
    <property type="entry name" value="RVT_2"/>
</dbReference>
<dbReference type="PANTHER" id="PTHR11439:SF517">
    <property type="entry name" value="CYSTEINE-RICH RLK (RECEPTOR-LIKE PROTEIN KINASE) 8"/>
    <property type="match status" value="1"/>
</dbReference>
<keyword evidence="3" id="KW-1185">Reference proteome</keyword>
<reference evidence="2" key="1">
    <citation type="submission" date="2018-05" db="EMBL/GenBank/DDBJ databases">
        <title>Draft genome of Mucuna pruriens seed.</title>
        <authorList>
            <person name="Nnadi N.E."/>
            <person name="Vos R."/>
            <person name="Hasami M.H."/>
            <person name="Devisetty U.K."/>
            <person name="Aguiy J.C."/>
        </authorList>
    </citation>
    <scope>NUCLEOTIDE SEQUENCE [LARGE SCALE GENOMIC DNA]</scope>
    <source>
        <strain evidence="2">JCA_2017</strain>
    </source>
</reference>
<sequence length="183" mass="21541">MDDLIFIGNNPNLFEDFQKVMSCEFEMTDIGFISYYLGLEVKQMNNDIFYAKKVLDKFKMFDCNPLNTPMEVCRFMESPTSTHMKVAKRILRYLKGDVDDRKSTTGFVFFMGAEYVVATSYTCQAIWLRILLKEFNMNQEESTKIHIDNKFAQVHAKNPVFHEQNKHIDIRYISLKNALSRKK</sequence>
<dbReference type="EMBL" id="QJKJ01001783">
    <property type="protein sequence ID" value="RDY05919.1"/>
    <property type="molecule type" value="Genomic_DNA"/>
</dbReference>
<accession>A0A371HT13</accession>
<name>A0A371HT13_MUCPR</name>
<evidence type="ECO:0000313" key="3">
    <source>
        <dbReference type="Proteomes" id="UP000257109"/>
    </source>
</evidence>
<evidence type="ECO:0000259" key="1">
    <source>
        <dbReference type="Pfam" id="PF07727"/>
    </source>
</evidence>
<proteinExistence type="predicted"/>
<feature type="domain" description="Reverse transcriptase Ty1/copia-type" evidence="1">
    <location>
        <begin position="2"/>
        <end position="71"/>
    </location>
</feature>